<sequence>MPSPAPVQKKWPHSPGNVRPQASTSSLRPEYITRPAMPRITRRQAAQAEEAAEEQAYGDPANDVEIHIADLSAKIDRLTELMLSMQAAQSKPLGDVSLA</sequence>
<evidence type="ECO:0000313" key="2">
    <source>
        <dbReference type="EMBL" id="KAK0641756.1"/>
    </source>
</evidence>
<proteinExistence type="predicted"/>
<evidence type="ECO:0000313" key="3">
    <source>
        <dbReference type="Proteomes" id="UP001174936"/>
    </source>
</evidence>
<dbReference type="Proteomes" id="UP001174936">
    <property type="component" value="Unassembled WGS sequence"/>
</dbReference>
<gene>
    <name evidence="2" type="ORF">B0T16DRAFT_420481</name>
</gene>
<dbReference type="EMBL" id="JAULSV010000006">
    <property type="protein sequence ID" value="KAK0641756.1"/>
    <property type="molecule type" value="Genomic_DNA"/>
</dbReference>
<reference evidence="2" key="1">
    <citation type="submission" date="2023-06" db="EMBL/GenBank/DDBJ databases">
        <title>Genome-scale phylogeny and comparative genomics of the fungal order Sordariales.</title>
        <authorList>
            <consortium name="Lawrence Berkeley National Laboratory"/>
            <person name="Hensen N."/>
            <person name="Bonometti L."/>
            <person name="Westerberg I."/>
            <person name="Brannstrom I.O."/>
            <person name="Guillou S."/>
            <person name="Cros-Aarteil S."/>
            <person name="Calhoun S."/>
            <person name="Haridas S."/>
            <person name="Kuo A."/>
            <person name="Mondo S."/>
            <person name="Pangilinan J."/>
            <person name="Riley R."/>
            <person name="Labutti K."/>
            <person name="Andreopoulos B."/>
            <person name="Lipzen A."/>
            <person name="Chen C."/>
            <person name="Yanf M."/>
            <person name="Daum C."/>
            <person name="Ng V."/>
            <person name="Clum A."/>
            <person name="Steindorff A."/>
            <person name="Ohm R."/>
            <person name="Martin F."/>
            <person name="Silar P."/>
            <person name="Natvig D."/>
            <person name="Lalanne C."/>
            <person name="Gautier V."/>
            <person name="Ament-Velasquez S.L."/>
            <person name="Kruys A."/>
            <person name="Hutchinson M.I."/>
            <person name="Powell A.J."/>
            <person name="Barry K."/>
            <person name="Miller A.N."/>
            <person name="Grigoriev I.V."/>
            <person name="Debuchy R."/>
            <person name="Gladieux P."/>
            <person name="Thoren M.H."/>
            <person name="Johannesson H."/>
        </authorList>
    </citation>
    <scope>NUCLEOTIDE SEQUENCE</scope>
    <source>
        <strain evidence="2">SMH2532-1</strain>
    </source>
</reference>
<accession>A0AA39XYA4</accession>
<evidence type="ECO:0000256" key="1">
    <source>
        <dbReference type="SAM" id="MobiDB-lite"/>
    </source>
</evidence>
<dbReference type="AlphaFoldDB" id="A0AA39XYA4"/>
<organism evidence="2 3">
    <name type="scientific">Cercophora newfieldiana</name>
    <dbReference type="NCBI Taxonomy" id="92897"/>
    <lineage>
        <taxon>Eukaryota</taxon>
        <taxon>Fungi</taxon>
        <taxon>Dikarya</taxon>
        <taxon>Ascomycota</taxon>
        <taxon>Pezizomycotina</taxon>
        <taxon>Sordariomycetes</taxon>
        <taxon>Sordariomycetidae</taxon>
        <taxon>Sordariales</taxon>
        <taxon>Lasiosphaeriaceae</taxon>
        <taxon>Cercophora</taxon>
    </lineage>
</organism>
<feature type="region of interest" description="Disordered" evidence="1">
    <location>
        <begin position="1"/>
        <end position="62"/>
    </location>
</feature>
<protein>
    <submittedName>
        <fullName evidence="2">Uncharacterized protein</fullName>
    </submittedName>
</protein>
<name>A0AA39XYA4_9PEZI</name>
<comment type="caution">
    <text evidence="2">The sequence shown here is derived from an EMBL/GenBank/DDBJ whole genome shotgun (WGS) entry which is preliminary data.</text>
</comment>
<keyword evidence="3" id="KW-1185">Reference proteome</keyword>